<protein>
    <submittedName>
        <fullName evidence="2">Uncharacterized protein</fullName>
    </submittedName>
</protein>
<comment type="caution">
    <text evidence="2">The sequence shown here is derived from an EMBL/GenBank/DDBJ whole genome shotgun (WGS) entry which is preliminary data.</text>
</comment>
<evidence type="ECO:0000313" key="2">
    <source>
        <dbReference type="EMBL" id="MFC4096438.1"/>
    </source>
</evidence>
<reference evidence="3" key="1">
    <citation type="journal article" date="2019" name="Int. J. Syst. Evol. Microbiol.">
        <title>The Global Catalogue of Microorganisms (GCM) 10K type strain sequencing project: providing services to taxonomists for standard genome sequencing and annotation.</title>
        <authorList>
            <consortium name="The Broad Institute Genomics Platform"/>
            <consortium name="The Broad Institute Genome Sequencing Center for Infectious Disease"/>
            <person name="Wu L."/>
            <person name="Ma J."/>
        </authorList>
    </citation>
    <scope>NUCLEOTIDE SEQUENCE [LARGE SCALE GENOMIC DNA]</scope>
    <source>
        <strain evidence="3">CECT 7477</strain>
    </source>
</reference>
<name>A0ABV8JRC5_9FLAO</name>
<proteinExistence type="predicted"/>
<evidence type="ECO:0000256" key="1">
    <source>
        <dbReference type="SAM" id="MobiDB-lite"/>
    </source>
</evidence>
<evidence type="ECO:0000313" key="3">
    <source>
        <dbReference type="Proteomes" id="UP001595814"/>
    </source>
</evidence>
<sequence>MNNSGEKEQNNRIVKFIGRPTNLQSEVELTKWKRFLKFIWPWAKEGGKLISRGKELTEDFYQAEVDRKSKEADKFAAEAANIAAEKDLKIQQKVKVVNEEITRIFSDNNVPDLAKQLQLANLIANNPEISAQLDKIEEVVSKLKAVNFSKFNLEIEEDTSNLDAEEAEFVDETKEDELNLELDLPEDEKTEPTEEEVQRQVRETLEKLKKPEKE</sequence>
<keyword evidence="3" id="KW-1185">Reference proteome</keyword>
<feature type="region of interest" description="Disordered" evidence="1">
    <location>
        <begin position="169"/>
        <end position="199"/>
    </location>
</feature>
<dbReference type="RefSeq" id="WP_192463543.1">
    <property type="nucleotide sequence ID" value="NZ_JACYFJ010000008.1"/>
</dbReference>
<accession>A0ABV8JRC5</accession>
<dbReference type="EMBL" id="JBHSAW010000008">
    <property type="protein sequence ID" value="MFC4096438.1"/>
    <property type="molecule type" value="Genomic_DNA"/>
</dbReference>
<organism evidence="2 3">
    <name type="scientific">Euzebyella saccharophila</name>
    <dbReference type="NCBI Taxonomy" id="679664"/>
    <lineage>
        <taxon>Bacteria</taxon>
        <taxon>Pseudomonadati</taxon>
        <taxon>Bacteroidota</taxon>
        <taxon>Flavobacteriia</taxon>
        <taxon>Flavobacteriales</taxon>
        <taxon>Flavobacteriaceae</taxon>
        <taxon>Euzebyella</taxon>
    </lineage>
</organism>
<feature type="compositionally biased region" description="Basic and acidic residues" evidence="1">
    <location>
        <begin position="190"/>
        <end position="199"/>
    </location>
</feature>
<feature type="compositionally biased region" description="Acidic residues" evidence="1">
    <location>
        <begin position="169"/>
        <end position="189"/>
    </location>
</feature>
<dbReference type="Proteomes" id="UP001595814">
    <property type="component" value="Unassembled WGS sequence"/>
</dbReference>
<gene>
    <name evidence="2" type="ORF">ACFOUT_11180</name>
</gene>